<name>A0AAV9C2H8_ACOCL</name>
<gene>
    <name evidence="3" type="ORF">QJS10_CPB22g00516</name>
</gene>
<sequence length="608" mass="66167">MPDVPASPPAMTSPSPLVGVGASQPFNIPATSPSPPPPFPNPLPNPNLPSSSCFPSGAAPPKKGSATSKLPTSEKTKENTQAPSKGIAPKVPASATQKKQRTHYFKAPPAQVAQTTRSWNDLFNGTSAVSHASSLIYTQPTLEDGLPVVEIEESDYESALDRWNLAVVGYVVGKIPVYTPFLQFLIRLWKPKGELKLYLRGNGFFIVKFLLEEDLKKVLEGGLWSMDNRPFILQRWSPSVRMEQERLTSIPIWIKFPHLPVHLWTKECLGKLASAVGTPLCLDTATQRGISISFARICVEIEANKCLPDSVCVNSKSGGREVFPIVYDWKPQACPHCHTFGHDGAMCSKKPLSLPSTDPIKNKELLPEKNQLPNSTPLSSNKGKEHIVQSNSMEDDFISPKKKANKFMSDAIKSQSSPSQKGNKKNSTSNLSNKFQILPSIQESSDTLQSTSSEDPEANKKESTCNIASEANYVNLKEQSTDHLAAQEQVNSGSDIEEQVGAPLEDDQEDIFPPSSMFVTPPSQNNGQHGAQMEDISLEVFLPFEETPLPGGPLAQTGHRKKKGRSSIATHSHQSQVDKAPLQPTLRKSKGANKGGSSNKGPQSVSKQ</sequence>
<dbReference type="InterPro" id="IPR025558">
    <property type="entry name" value="DUF4283"/>
</dbReference>
<feature type="domain" description="DUF4283" evidence="2">
    <location>
        <begin position="161"/>
        <end position="243"/>
    </location>
</feature>
<evidence type="ECO:0000256" key="1">
    <source>
        <dbReference type="SAM" id="MobiDB-lite"/>
    </source>
</evidence>
<comment type="caution">
    <text evidence="3">The sequence shown here is derived from an EMBL/GenBank/DDBJ whole genome shotgun (WGS) entry which is preliminary data.</text>
</comment>
<evidence type="ECO:0000313" key="3">
    <source>
        <dbReference type="EMBL" id="KAK1282622.1"/>
    </source>
</evidence>
<feature type="region of interest" description="Disordered" evidence="1">
    <location>
        <begin position="411"/>
        <end position="431"/>
    </location>
</feature>
<dbReference type="InterPro" id="IPR040256">
    <property type="entry name" value="At4g02000-like"/>
</dbReference>
<reference evidence="3" key="1">
    <citation type="journal article" date="2023" name="Nat. Commun.">
        <title>Diploid and tetraploid genomes of Acorus and the evolution of monocots.</title>
        <authorList>
            <person name="Ma L."/>
            <person name="Liu K.W."/>
            <person name="Li Z."/>
            <person name="Hsiao Y.Y."/>
            <person name="Qi Y."/>
            <person name="Fu T."/>
            <person name="Tang G.D."/>
            <person name="Zhang D."/>
            <person name="Sun W.H."/>
            <person name="Liu D.K."/>
            <person name="Li Y."/>
            <person name="Chen G.Z."/>
            <person name="Liu X.D."/>
            <person name="Liao X.Y."/>
            <person name="Jiang Y.T."/>
            <person name="Yu X."/>
            <person name="Hao Y."/>
            <person name="Huang J."/>
            <person name="Zhao X.W."/>
            <person name="Ke S."/>
            <person name="Chen Y.Y."/>
            <person name="Wu W.L."/>
            <person name="Hsu J.L."/>
            <person name="Lin Y.F."/>
            <person name="Huang M.D."/>
            <person name="Li C.Y."/>
            <person name="Huang L."/>
            <person name="Wang Z.W."/>
            <person name="Zhao X."/>
            <person name="Zhong W.Y."/>
            <person name="Peng D.H."/>
            <person name="Ahmad S."/>
            <person name="Lan S."/>
            <person name="Zhang J.S."/>
            <person name="Tsai W.C."/>
            <person name="Van de Peer Y."/>
            <person name="Liu Z.J."/>
        </authorList>
    </citation>
    <scope>NUCLEOTIDE SEQUENCE</scope>
    <source>
        <strain evidence="3">CP</strain>
    </source>
</reference>
<keyword evidence="4" id="KW-1185">Reference proteome</keyword>
<feature type="region of interest" description="Disordered" evidence="1">
    <location>
        <begin position="443"/>
        <end position="608"/>
    </location>
</feature>
<feature type="region of interest" description="Disordered" evidence="1">
    <location>
        <begin position="1"/>
        <end position="103"/>
    </location>
</feature>
<organism evidence="3 4">
    <name type="scientific">Acorus calamus</name>
    <name type="common">Sweet flag</name>
    <dbReference type="NCBI Taxonomy" id="4465"/>
    <lineage>
        <taxon>Eukaryota</taxon>
        <taxon>Viridiplantae</taxon>
        <taxon>Streptophyta</taxon>
        <taxon>Embryophyta</taxon>
        <taxon>Tracheophyta</taxon>
        <taxon>Spermatophyta</taxon>
        <taxon>Magnoliopsida</taxon>
        <taxon>Liliopsida</taxon>
        <taxon>Acoraceae</taxon>
        <taxon>Acorus</taxon>
    </lineage>
</organism>
<feature type="compositionally biased region" description="Pro residues" evidence="1">
    <location>
        <begin position="32"/>
        <end position="47"/>
    </location>
</feature>
<protein>
    <recommendedName>
        <fullName evidence="2">DUF4283 domain-containing protein</fullName>
    </recommendedName>
</protein>
<accession>A0AAV9C2H8</accession>
<dbReference type="PANTHER" id="PTHR31286:SF180">
    <property type="entry name" value="OS10G0362600 PROTEIN"/>
    <property type="match status" value="1"/>
</dbReference>
<dbReference type="PANTHER" id="PTHR31286">
    <property type="entry name" value="GLYCINE-RICH CELL WALL STRUCTURAL PROTEIN 1.8-LIKE"/>
    <property type="match status" value="1"/>
</dbReference>
<proteinExistence type="predicted"/>
<feature type="compositionally biased region" description="Polar residues" evidence="1">
    <location>
        <begin position="567"/>
        <end position="577"/>
    </location>
</feature>
<feature type="compositionally biased region" description="Polar residues" evidence="1">
    <location>
        <begin position="443"/>
        <end position="453"/>
    </location>
</feature>
<feature type="compositionally biased region" description="Polar residues" evidence="1">
    <location>
        <begin position="517"/>
        <end position="529"/>
    </location>
</feature>
<reference evidence="3" key="2">
    <citation type="submission" date="2023-06" db="EMBL/GenBank/DDBJ databases">
        <authorList>
            <person name="Ma L."/>
            <person name="Liu K.-W."/>
            <person name="Li Z."/>
            <person name="Hsiao Y.-Y."/>
            <person name="Qi Y."/>
            <person name="Fu T."/>
            <person name="Tang G."/>
            <person name="Zhang D."/>
            <person name="Sun W.-H."/>
            <person name="Liu D.-K."/>
            <person name="Li Y."/>
            <person name="Chen G.-Z."/>
            <person name="Liu X.-D."/>
            <person name="Liao X.-Y."/>
            <person name="Jiang Y.-T."/>
            <person name="Yu X."/>
            <person name="Hao Y."/>
            <person name="Huang J."/>
            <person name="Zhao X.-W."/>
            <person name="Ke S."/>
            <person name="Chen Y.-Y."/>
            <person name="Wu W.-L."/>
            <person name="Hsu J.-L."/>
            <person name="Lin Y.-F."/>
            <person name="Huang M.-D."/>
            <person name="Li C.-Y."/>
            <person name="Huang L."/>
            <person name="Wang Z.-W."/>
            <person name="Zhao X."/>
            <person name="Zhong W.-Y."/>
            <person name="Peng D.-H."/>
            <person name="Ahmad S."/>
            <person name="Lan S."/>
            <person name="Zhang J.-S."/>
            <person name="Tsai W.-C."/>
            <person name="Van De Peer Y."/>
            <person name="Liu Z.-J."/>
        </authorList>
    </citation>
    <scope>NUCLEOTIDE SEQUENCE</scope>
    <source>
        <strain evidence="3">CP</strain>
        <tissue evidence="3">Leaves</tissue>
    </source>
</reference>
<dbReference type="AlphaFoldDB" id="A0AAV9C2H8"/>
<evidence type="ECO:0000259" key="2">
    <source>
        <dbReference type="Pfam" id="PF14111"/>
    </source>
</evidence>
<dbReference type="EMBL" id="JAUJYO010000022">
    <property type="protein sequence ID" value="KAK1282622.1"/>
    <property type="molecule type" value="Genomic_DNA"/>
</dbReference>
<feature type="compositionally biased region" description="Polar residues" evidence="1">
    <location>
        <begin position="371"/>
        <end position="381"/>
    </location>
</feature>
<dbReference type="Proteomes" id="UP001180020">
    <property type="component" value="Unassembled WGS sequence"/>
</dbReference>
<evidence type="ECO:0000313" key="4">
    <source>
        <dbReference type="Proteomes" id="UP001180020"/>
    </source>
</evidence>
<feature type="region of interest" description="Disordered" evidence="1">
    <location>
        <begin position="358"/>
        <end position="399"/>
    </location>
</feature>
<dbReference type="Pfam" id="PF14111">
    <property type="entry name" value="DUF4283"/>
    <property type="match status" value="1"/>
</dbReference>